<dbReference type="EMBL" id="CM009749">
    <property type="protein sequence ID" value="PUZ75720.1"/>
    <property type="molecule type" value="Genomic_DNA"/>
</dbReference>
<protein>
    <recommendedName>
        <fullName evidence="2">Myb/SANT-like domain-containing protein</fullName>
    </recommendedName>
</protein>
<evidence type="ECO:0000313" key="4">
    <source>
        <dbReference type="Proteomes" id="UP000244336"/>
    </source>
</evidence>
<accession>A0A2T7F6L9</accession>
<dbReference type="Gramene" id="PUZ75720">
    <property type="protein sequence ID" value="PUZ75720"/>
    <property type="gene ID" value="GQ55_1G228000"/>
</dbReference>
<dbReference type="InterPro" id="IPR024752">
    <property type="entry name" value="Myb/SANT-like_dom"/>
</dbReference>
<dbReference type="Proteomes" id="UP000244336">
    <property type="component" value="Chromosome 1"/>
</dbReference>
<feature type="domain" description="Myb/SANT-like" evidence="2">
    <location>
        <begin position="16"/>
        <end position="102"/>
    </location>
</feature>
<dbReference type="AlphaFoldDB" id="A0A2T7F6L9"/>
<organism evidence="3 4">
    <name type="scientific">Panicum hallii var. hallii</name>
    <dbReference type="NCBI Taxonomy" id="1504633"/>
    <lineage>
        <taxon>Eukaryota</taxon>
        <taxon>Viridiplantae</taxon>
        <taxon>Streptophyta</taxon>
        <taxon>Embryophyta</taxon>
        <taxon>Tracheophyta</taxon>
        <taxon>Spermatophyta</taxon>
        <taxon>Magnoliopsida</taxon>
        <taxon>Liliopsida</taxon>
        <taxon>Poales</taxon>
        <taxon>Poaceae</taxon>
        <taxon>PACMAD clade</taxon>
        <taxon>Panicoideae</taxon>
        <taxon>Panicodae</taxon>
        <taxon>Paniceae</taxon>
        <taxon>Panicinae</taxon>
        <taxon>Panicum</taxon>
        <taxon>Panicum sect. Panicum</taxon>
    </lineage>
</organism>
<proteinExistence type="predicted"/>
<evidence type="ECO:0000313" key="3">
    <source>
        <dbReference type="EMBL" id="PUZ75720.1"/>
    </source>
</evidence>
<reference evidence="3 4" key="1">
    <citation type="submission" date="2018-04" db="EMBL/GenBank/DDBJ databases">
        <title>WGS assembly of Panicum hallii var. hallii HAL2.</title>
        <authorList>
            <person name="Lovell J."/>
            <person name="Jenkins J."/>
            <person name="Lowry D."/>
            <person name="Mamidi S."/>
            <person name="Sreedasyam A."/>
            <person name="Weng X."/>
            <person name="Barry K."/>
            <person name="Bonette J."/>
            <person name="Campitelli B."/>
            <person name="Daum C."/>
            <person name="Gordon S."/>
            <person name="Gould B."/>
            <person name="Lipzen A."/>
            <person name="MacQueen A."/>
            <person name="Palacio-Mejia J."/>
            <person name="Plott C."/>
            <person name="Shakirov E."/>
            <person name="Shu S."/>
            <person name="Yoshinaga Y."/>
            <person name="Zane M."/>
            <person name="Rokhsar D."/>
            <person name="Grimwood J."/>
            <person name="Schmutz J."/>
            <person name="Juenger T."/>
        </authorList>
    </citation>
    <scope>NUCLEOTIDE SEQUENCE [LARGE SCALE GENOMIC DNA]</scope>
    <source>
        <strain evidence="4">cv. HAL2</strain>
    </source>
</reference>
<evidence type="ECO:0000259" key="2">
    <source>
        <dbReference type="Pfam" id="PF12776"/>
    </source>
</evidence>
<sequence>MDTEATGAKAAGGVCQWTPTQSTFVLTFLSNIVADGTKTSTGFKKVHLNACAKALNDHFKLTRTSDQVSNHLKIWKKKYARINYLKNLSAALWDEDEFIVSLDHDHYKEHMADQKNKTHDEYLNKPLPYYGFLATIFSNSVATHQYAKSSNKPIGTDKSEGVSNGGDVIAESDRLNHGIGKSVVNDDISSSARPAKRAKTTDDTRRKTDCLVEAFDHGSQRLAKAIEKASNALPDGLFEAVDSLPSFKLHHKT</sequence>
<gene>
    <name evidence="3" type="ORF">GQ55_1G228000</name>
</gene>
<keyword evidence="4" id="KW-1185">Reference proteome</keyword>
<name>A0A2T7F6L9_9POAL</name>
<feature type="region of interest" description="Disordered" evidence="1">
    <location>
        <begin position="182"/>
        <end position="204"/>
    </location>
</feature>
<dbReference type="PANTHER" id="PTHR47127">
    <property type="entry name" value="10A19I.15"/>
    <property type="match status" value="1"/>
</dbReference>
<dbReference type="Pfam" id="PF12776">
    <property type="entry name" value="Myb_DNA-bind_3"/>
    <property type="match status" value="1"/>
</dbReference>
<evidence type="ECO:0000256" key="1">
    <source>
        <dbReference type="SAM" id="MobiDB-lite"/>
    </source>
</evidence>
<dbReference type="OrthoDB" id="610340at2759"/>